<dbReference type="PANTHER" id="PTHR33845">
    <property type="entry name" value="C2H2-TYPE DOMAIN-CONTAINING PROTEIN"/>
    <property type="match status" value="1"/>
</dbReference>
<accession>A0A6J8C0Q4</accession>
<protein>
    <recommendedName>
        <fullName evidence="3">C2H2-type domain-containing protein</fullName>
    </recommendedName>
</protein>
<dbReference type="Proteomes" id="UP000507470">
    <property type="component" value="Unassembled WGS sequence"/>
</dbReference>
<sequence>MVCHIHRHNSDVECSPSYHDFVSKEEIHIVLTESGIIPTVENCGVLTKTYEVCEGHFQHLLSLNLKRSRRRLCLLPSFISSHPDIDHSIDQDIHAKSKRKRVDRTLSIDHIRVIQDKYGIVLAVNTRDSTMFKILSECTAAMRKSLEGLDYYLAEGVRAFRELEDVLAELHKMGSISLSDNTFKQHKDLLLECKRYLKVDYKAKEKILNWKCHIIRSRNQGAAKSDLLDSLEESEVVIVLDWAMKYLPRRYREDQSNWYAKRGISWHIGVAFRRTEGNLESLTFVHIFHSQISQDSVTTTSVILDIVEDLNTKYEDISKVHLWSDNAGCYKCTDTINAIAMSGKIVAYNFCEAQDGKGACDRTAATLKAGIRRYINQGNDVTSASQMKKAIESTVKNVKYFVKVVDSKTAVKEKSCLINIPAISSLNNFLFLDEGIKVWRHFSIGEGKLLPKPQNYSVNLPQLNIINACSIDVDFHTLGRPNPKVETTVDPVLSGIFTCETDGCVQSFNTYKELEEHHLVDKCVIIAEKHPKFQKVQLYVDKLNTAQITQRDVELAPANVIEGQNRQAMGWALKATRLNKRFSEKQKNYLIAKFNIGLQTGNKEDPDNVAEEMKYATQNGSRMFASTEFLTPLQISSFFSRHARKTDALRETLITEVENSLTSI</sequence>
<dbReference type="AlphaFoldDB" id="A0A6J8C0Q4"/>
<dbReference type="OrthoDB" id="6141877at2759"/>
<evidence type="ECO:0000313" key="2">
    <source>
        <dbReference type="Proteomes" id="UP000507470"/>
    </source>
</evidence>
<gene>
    <name evidence="1" type="ORF">MCOR_23914</name>
</gene>
<dbReference type="EMBL" id="CACVKT020004209">
    <property type="protein sequence ID" value="CAC5388664.1"/>
    <property type="molecule type" value="Genomic_DNA"/>
</dbReference>
<evidence type="ECO:0008006" key="3">
    <source>
        <dbReference type="Google" id="ProtNLM"/>
    </source>
</evidence>
<keyword evidence="2" id="KW-1185">Reference proteome</keyword>
<organism evidence="1 2">
    <name type="scientific">Mytilus coruscus</name>
    <name type="common">Sea mussel</name>
    <dbReference type="NCBI Taxonomy" id="42192"/>
    <lineage>
        <taxon>Eukaryota</taxon>
        <taxon>Metazoa</taxon>
        <taxon>Spiralia</taxon>
        <taxon>Lophotrochozoa</taxon>
        <taxon>Mollusca</taxon>
        <taxon>Bivalvia</taxon>
        <taxon>Autobranchia</taxon>
        <taxon>Pteriomorphia</taxon>
        <taxon>Mytilida</taxon>
        <taxon>Mytiloidea</taxon>
        <taxon>Mytilidae</taxon>
        <taxon>Mytilinae</taxon>
        <taxon>Mytilus</taxon>
    </lineage>
</organism>
<name>A0A6J8C0Q4_MYTCO</name>
<reference evidence="1 2" key="1">
    <citation type="submission" date="2020-06" db="EMBL/GenBank/DDBJ databases">
        <authorList>
            <person name="Li R."/>
            <person name="Bekaert M."/>
        </authorList>
    </citation>
    <scope>NUCLEOTIDE SEQUENCE [LARGE SCALE GENOMIC DNA]</scope>
    <source>
        <strain evidence="2">wild</strain>
    </source>
</reference>
<proteinExistence type="predicted"/>
<evidence type="ECO:0000313" key="1">
    <source>
        <dbReference type="EMBL" id="CAC5388664.1"/>
    </source>
</evidence>
<dbReference type="PANTHER" id="PTHR33845:SF1">
    <property type="entry name" value="C2H2-TYPE DOMAIN-CONTAINING PROTEIN"/>
    <property type="match status" value="1"/>
</dbReference>